<dbReference type="FunFam" id="3.40.50.300:FF:000731">
    <property type="entry name" value="Fanconi anemia group J protein homolog"/>
    <property type="match status" value="1"/>
</dbReference>
<dbReference type="GO" id="GO:0005524">
    <property type="term" value="F:ATP binding"/>
    <property type="evidence" value="ECO:0007669"/>
    <property type="project" value="UniProtKB-KW"/>
</dbReference>
<keyword evidence="6" id="KW-0547">Nucleotide-binding</keyword>
<dbReference type="CDD" id="cd18788">
    <property type="entry name" value="SF2_C_XPD"/>
    <property type="match status" value="1"/>
</dbReference>
<comment type="cofactor">
    <cofactor evidence="1">
        <name>[4Fe-4S] cluster</name>
        <dbReference type="ChEBI" id="CHEBI:49883"/>
    </cofactor>
</comment>
<comment type="similarity">
    <text evidence="3">Belongs to the DEAD box helicase family. DEAH subfamily.</text>
</comment>
<keyword evidence="10" id="KW-0067">ATP-binding</keyword>
<keyword evidence="12" id="KW-0411">Iron-sulfur</keyword>
<name>A0ABD2XC74_9HYME</name>
<dbReference type="GO" id="GO:0005634">
    <property type="term" value="C:nucleus"/>
    <property type="evidence" value="ECO:0007669"/>
    <property type="project" value="UniProtKB-SubCell"/>
</dbReference>
<keyword evidence="13" id="KW-0234">DNA repair</keyword>
<reference evidence="21 22" key="1">
    <citation type="journal article" date="2024" name="bioRxiv">
        <title>A reference genome for Trichogramma kaykai: A tiny desert-dwelling parasitoid wasp with competing sex-ratio distorters.</title>
        <authorList>
            <person name="Culotta J."/>
            <person name="Lindsey A.R."/>
        </authorList>
    </citation>
    <scope>NUCLEOTIDE SEQUENCE [LARGE SCALE GENOMIC DNA]</scope>
    <source>
        <strain evidence="21 22">KSX58</strain>
    </source>
</reference>
<evidence type="ECO:0000256" key="15">
    <source>
        <dbReference type="ARBA" id="ARBA00023242"/>
    </source>
</evidence>
<dbReference type="PANTHER" id="PTHR11472">
    <property type="entry name" value="DNA REPAIR DEAD HELICASE RAD3/XP-D SUBFAMILY MEMBER"/>
    <property type="match status" value="1"/>
</dbReference>
<proteinExistence type="inferred from homology"/>
<keyword evidence="9" id="KW-0347">Helicase</keyword>
<evidence type="ECO:0000259" key="20">
    <source>
        <dbReference type="PROSITE" id="PS51193"/>
    </source>
</evidence>
<feature type="compositionally biased region" description="Acidic residues" evidence="19">
    <location>
        <begin position="59"/>
        <end position="77"/>
    </location>
</feature>
<comment type="catalytic activity">
    <reaction evidence="17">
        <text>ATP + H2O = ADP + phosphate + H(+)</text>
        <dbReference type="Rhea" id="RHEA:13065"/>
        <dbReference type="ChEBI" id="CHEBI:15377"/>
        <dbReference type="ChEBI" id="CHEBI:15378"/>
        <dbReference type="ChEBI" id="CHEBI:30616"/>
        <dbReference type="ChEBI" id="CHEBI:43474"/>
        <dbReference type="ChEBI" id="CHEBI:456216"/>
        <dbReference type="EC" id="5.6.2.3"/>
    </reaction>
</comment>
<keyword evidence="8" id="KW-0378">Hydrolase</keyword>
<comment type="subcellular location">
    <subcellularLocation>
        <location evidence="2">Nucleus</location>
    </subcellularLocation>
</comment>
<evidence type="ECO:0000256" key="19">
    <source>
        <dbReference type="SAM" id="MobiDB-lite"/>
    </source>
</evidence>
<keyword evidence="4" id="KW-0004">4Fe-4S</keyword>
<dbReference type="EMBL" id="JBJJXI010000032">
    <property type="protein sequence ID" value="KAL3402857.1"/>
    <property type="molecule type" value="Genomic_DNA"/>
</dbReference>
<dbReference type="GO" id="GO:0051539">
    <property type="term" value="F:4 iron, 4 sulfur cluster binding"/>
    <property type="evidence" value="ECO:0007669"/>
    <property type="project" value="UniProtKB-KW"/>
</dbReference>
<feature type="domain" description="Helicase ATP-binding" evidence="20">
    <location>
        <begin position="586"/>
        <end position="884"/>
    </location>
</feature>
<dbReference type="GO" id="GO:0046872">
    <property type="term" value="F:metal ion binding"/>
    <property type="evidence" value="ECO:0007669"/>
    <property type="project" value="UniProtKB-KW"/>
</dbReference>
<dbReference type="EC" id="5.6.2.3" evidence="16"/>
<evidence type="ECO:0000256" key="12">
    <source>
        <dbReference type="ARBA" id="ARBA00023014"/>
    </source>
</evidence>
<dbReference type="InterPro" id="IPR010614">
    <property type="entry name" value="RAD3-like_helicase_DEAD"/>
</dbReference>
<evidence type="ECO:0000256" key="3">
    <source>
        <dbReference type="ARBA" id="ARBA00008792"/>
    </source>
</evidence>
<dbReference type="SMART" id="SM00488">
    <property type="entry name" value="DEXDc2"/>
    <property type="match status" value="1"/>
</dbReference>
<comment type="caution">
    <text evidence="21">The sequence shown here is derived from an EMBL/GenBank/DDBJ whole genome shotgun (WGS) entry which is preliminary data.</text>
</comment>
<evidence type="ECO:0000256" key="17">
    <source>
        <dbReference type="ARBA" id="ARBA00048954"/>
    </source>
</evidence>
<keyword evidence="14" id="KW-0413">Isomerase</keyword>
<dbReference type="InterPro" id="IPR013020">
    <property type="entry name" value="Rad3/Chl1-like"/>
</dbReference>
<dbReference type="InterPro" id="IPR045028">
    <property type="entry name" value="DinG/Rad3-like"/>
</dbReference>
<dbReference type="InterPro" id="IPR027417">
    <property type="entry name" value="P-loop_NTPase"/>
</dbReference>
<keyword evidence="7" id="KW-0227">DNA damage</keyword>
<evidence type="ECO:0000256" key="18">
    <source>
        <dbReference type="ARBA" id="ARBA00082714"/>
    </source>
</evidence>
<keyword evidence="15" id="KW-0539">Nucleus</keyword>
<dbReference type="InterPro" id="IPR006555">
    <property type="entry name" value="ATP-dep_Helicase_C"/>
</dbReference>
<evidence type="ECO:0000256" key="8">
    <source>
        <dbReference type="ARBA" id="ARBA00022801"/>
    </source>
</evidence>
<feature type="region of interest" description="Disordered" evidence="19">
    <location>
        <begin position="624"/>
        <end position="647"/>
    </location>
</feature>
<evidence type="ECO:0000256" key="6">
    <source>
        <dbReference type="ARBA" id="ARBA00022741"/>
    </source>
</evidence>
<evidence type="ECO:0000256" key="16">
    <source>
        <dbReference type="ARBA" id="ARBA00044969"/>
    </source>
</evidence>
<gene>
    <name evidence="21" type="ORF">TKK_004026</name>
</gene>
<dbReference type="SUPFAM" id="SSF52540">
    <property type="entry name" value="P-loop containing nucleoside triphosphate hydrolases"/>
    <property type="match status" value="1"/>
</dbReference>
<dbReference type="PANTHER" id="PTHR11472:SF47">
    <property type="entry name" value="FANCONI ANEMIA GROUP J PROTEIN"/>
    <property type="match status" value="1"/>
</dbReference>
<evidence type="ECO:0000256" key="10">
    <source>
        <dbReference type="ARBA" id="ARBA00022840"/>
    </source>
</evidence>
<dbReference type="Pfam" id="PF02992">
    <property type="entry name" value="Transposase_21"/>
    <property type="match status" value="1"/>
</dbReference>
<evidence type="ECO:0000256" key="5">
    <source>
        <dbReference type="ARBA" id="ARBA00022723"/>
    </source>
</evidence>
<dbReference type="InterPro" id="IPR006554">
    <property type="entry name" value="Helicase-like_DEXD_c2"/>
</dbReference>
<evidence type="ECO:0000256" key="1">
    <source>
        <dbReference type="ARBA" id="ARBA00001966"/>
    </source>
</evidence>
<dbReference type="GO" id="GO:0043139">
    <property type="term" value="F:5'-3' DNA helicase activity"/>
    <property type="evidence" value="ECO:0007669"/>
    <property type="project" value="UniProtKB-EC"/>
</dbReference>
<evidence type="ECO:0000256" key="13">
    <source>
        <dbReference type="ARBA" id="ARBA00023204"/>
    </source>
</evidence>
<dbReference type="Proteomes" id="UP001627154">
    <property type="component" value="Unassembled WGS sequence"/>
</dbReference>
<feature type="compositionally biased region" description="Basic and acidic residues" evidence="19">
    <location>
        <begin position="941"/>
        <end position="955"/>
    </location>
</feature>
<dbReference type="GO" id="GO:0016787">
    <property type="term" value="F:hydrolase activity"/>
    <property type="evidence" value="ECO:0007669"/>
    <property type="project" value="UniProtKB-KW"/>
</dbReference>
<sequence>MNSLSSSRTNISSDENLPIQAFDSVNDDSSVISCLSGHSSSDVDSAGGDWNHDNSNDDSSSDDGSSEDDSSEDEDDDQYHFADPLYPGAPISVGESLVLILTFATRFKISEVVLAALIEVISAHCIQPHKCVKSVYKLKKTLADFDVPIIKEYFCGVCFAKLDEQYCSTCNENNVRYFLRGSIIEQLHSFFKREEFRNNLNYRFDRPKLDSQNYEDIYDGSVYKSVPNNFTASPSNVTFTWNTDGLPLFKSSKIGIWPFYLMVNELPHKMRVKKENVILAGLWIGDDKPHPNLFMNSFIDELGDLFRGVYFDIPSLAQPIRVRALIISGTADLPAIALFRNTKQYNSTYGCTNCYIQTERFENVQTYPFRENLSLRTTVDNDFYAAQAYEMDICQFGVKGPTTLAKIAYNYIEGTTIDVLHNVYEGVMKKMIILWFDEEFRTKDFSLFAYTNIINDRIKALTLLPFLPRNPRKISDFRYWKGSELRVFLLVYSLPVLRGIISSTRLKHHSLLVYGISLLNSSSISEAMISEASRVLREYVRLFGNEQHYGKKYMTCNVHLLLHLPEVVRKFGPLWAINCFYFENFNGVLKSYVHGSRHPEIQICSAVSKLLTLIELEDRILQPENPLGDDKKTSKSGVPSPNGADTCCSKPGKKGKCEDYDDEGWEEINSVPRVPKIYYGSRTHKQIEQVIREFKKTCYHDKRMTILSSREHTCIHHKVEGLSKTALCNELRDPLKNKKGCPFYNETNKGALSSHDRLASVGLETPWDIEDIVAVGKQANACPYFGARNLMGDASIIFCPYNYLIDPSIRESMGIDLTNEIVIVDEAHNIESICRDAGSAEFREDALLEAAEDCHLLYNLTSSSYYDVIHKYLLKLHEVINDVYVPESSTKYGETHSDFWKGNELWTKLTANGLGEENYSAFKVACRTAINEYNQMKEDIAKEADRDEDEHDRSKKNEKRRKKLKDPTTISHITKNLLVLMEMALMCVKDAEFTQDYRCVISKAYHQDVKTKPAKSGEWVETRGEVKKPQFLRTLKFLCMNPAIIFRGMARNTRSVILASGTLSPTTTFEGELGLTFAHQLHANHVITKDQVYVRPIGRGPNGVSLKAVYANVSSFDFKDELGSLLVQVCESVPHGVLCFFSSYAMMTGQLERWQETGVWGKLEARKCIVQEPRYSGDLDAMMREYRDAIRDTAAGSSRATGWDGALMFAVFRGKVAEGIDFSDNEARCVITVGIPYAVRTEPSVKMKMEYNDQPMNKARKLLSGSEWYNVQAYRALNQALGRCIRHRNDWGAILLVDERFLWANTMSYLPKWVREMKRDNNQFNLKDDLKKFVNERKAHDDKTKRLSN</sequence>
<dbReference type="NCBIfam" id="TIGR00604">
    <property type="entry name" value="rad3"/>
    <property type="match status" value="1"/>
</dbReference>
<keyword evidence="22" id="KW-1185">Reference proteome</keyword>
<protein>
    <recommendedName>
        <fullName evidence="16">DNA 5'-3' helicase</fullName>
        <ecNumber evidence="16">5.6.2.3</ecNumber>
    </recommendedName>
    <alternativeName>
        <fullName evidence="18">DNA 5'-3' helicase FANCJ</fullName>
    </alternativeName>
</protein>
<feature type="region of interest" description="Disordered" evidence="19">
    <location>
        <begin position="36"/>
        <end position="79"/>
    </location>
</feature>
<organism evidence="21 22">
    <name type="scientific">Trichogramma kaykai</name>
    <dbReference type="NCBI Taxonomy" id="54128"/>
    <lineage>
        <taxon>Eukaryota</taxon>
        <taxon>Metazoa</taxon>
        <taxon>Ecdysozoa</taxon>
        <taxon>Arthropoda</taxon>
        <taxon>Hexapoda</taxon>
        <taxon>Insecta</taxon>
        <taxon>Pterygota</taxon>
        <taxon>Neoptera</taxon>
        <taxon>Endopterygota</taxon>
        <taxon>Hymenoptera</taxon>
        <taxon>Apocrita</taxon>
        <taxon>Proctotrupomorpha</taxon>
        <taxon>Chalcidoidea</taxon>
        <taxon>Trichogrammatidae</taxon>
        <taxon>Trichogramma</taxon>
    </lineage>
</organism>
<evidence type="ECO:0000256" key="11">
    <source>
        <dbReference type="ARBA" id="ARBA00023004"/>
    </source>
</evidence>
<dbReference type="InterPro" id="IPR004242">
    <property type="entry name" value="Transposase_21"/>
</dbReference>
<dbReference type="Gene3D" id="3.40.50.300">
    <property type="entry name" value="P-loop containing nucleotide triphosphate hydrolases"/>
    <property type="match status" value="2"/>
</dbReference>
<evidence type="ECO:0000313" key="22">
    <source>
        <dbReference type="Proteomes" id="UP001627154"/>
    </source>
</evidence>
<dbReference type="GO" id="GO:0006281">
    <property type="term" value="P:DNA repair"/>
    <property type="evidence" value="ECO:0007669"/>
    <property type="project" value="UniProtKB-KW"/>
</dbReference>
<evidence type="ECO:0000256" key="7">
    <source>
        <dbReference type="ARBA" id="ARBA00022763"/>
    </source>
</evidence>
<feature type="region of interest" description="Disordered" evidence="19">
    <location>
        <begin position="941"/>
        <end position="966"/>
    </location>
</feature>
<dbReference type="PROSITE" id="PS51193">
    <property type="entry name" value="HELICASE_ATP_BIND_2"/>
    <property type="match status" value="1"/>
</dbReference>
<accession>A0ABD2XC74</accession>
<evidence type="ECO:0000256" key="14">
    <source>
        <dbReference type="ARBA" id="ARBA00023235"/>
    </source>
</evidence>
<dbReference type="InterPro" id="IPR014013">
    <property type="entry name" value="Helic_SF1/SF2_ATP-bd_DinG/Rad3"/>
</dbReference>
<evidence type="ECO:0000256" key="4">
    <source>
        <dbReference type="ARBA" id="ARBA00022485"/>
    </source>
</evidence>
<keyword evidence="11" id="KW-0408">Iron</keyword>
<dbReference type="SMART" id="SM00491">
    <property type="entry name" value="HELICc2"/>
    <property type="match status" value="1"/>
</dbReference>
<dbReference type="Pfam" id="PF06733">
    <property type="entry name" value="DEAD_2"/>
    <property type="match status" value="1"/>
</dbReference>
<evidence type="ECO:0000313" key="21">
    <source>
        <dbReference type="EMBL" id="KAL3402857.1"/>
    </source>
</evidence>
<evidence type="ECO:0000256" key="9">
    <source>
        <dbReference type="ARBA" id="ARBA00022806"/>
    </source>
</evidence>
<dbReference type="Pfam" id="PF13307">
    <property type="entry name" value="Helicase_C_2"/>
    <property type="match status" value="1"/>
</dbReference>
<keyword evidence="5" id="KW-0479">Metal-binding</keyword>
<evidence type="ECO:0000256" key="2">
    <source>
        <dbReference type="ARBA" id="ARBA00004123"/>
    </source>
</evidence>